<proteinExistence type="predicted"/>
<name>A0A448X138_9PLAT</name>
<dbReference type="AlphaFoldDB" id="A0A448X138"/>
<evidence type="ECO:0000256" key="1">
    <source>
        <dbReference type="SAM" id="MobiDB-lite"/>
    </source>
</evidence>
<dbReference type="Proteomes" id="UP000784294">
    <property type="component" value="Unassembled WGS sequence"/>
</dbReference>
<reference evidence="2" key="1">
    <citation type="submission" date="2018-11" db="EMBL/GenBank/DDBJ databases">
        <authorList>
            <consortium name="Pathogen Informatics"/>
        </authorList>
    </citation>
    <scope>NUCLEOTIDE SEQUENCE</scope>
</reference>
<keyword evidence="3" id="KW-1185">Reference proteome</keyword>
<dbReference type="EMBL" id="CAAALY010072867">
    <property type="protein sequence ID" value="VEL25298.1"/>
    <property type="molecule type" value="Genomic_DNA"/>
</dbReference>
<sequence>MSPLRDGLSDPPLNGSVTSAANDTDGTTANADLNVLATDGDCTPDGLSNSNTATTSTRPPSEASSDVPSTASKVHIWL</sequence>
<evidence type="ECO:0000313" key="2">
    <source>
        <dbReference type="EMBL" id="VEL25298.1"/>
    </source>
</evidence>
<comment type="caution">
    <text evidence="2">The sequence shown here is derived from an EMBL/GenBank/DDBJ whole genome shotgun (WGS) entry which is preliminary data.</text>
</comment>
<organism evidence="2 3">
    <name type="scientific">Protopolystoma xenopodis</name>
    <dbReference type="NCBI Taxonomy" id="117903"/>
    <lineage>
        <taxon>Eukaryota</taxon>
        <taxon>Metazoa</taxon>
        <taxon>Spiralia</taxon>
        <taxon>Lophotrochozoa</taxon>
        <taxon>Platyhelminthes</taxon>
        <taxon>Monogenea</taxon>
        <taxon>Polyopisthocotylea</taxon>
        <taxon>Polystomatidea</taxon>
        <taxon>Polystomatidae</taxon>
        <taxon>Protopolystoma</taxon>
    </lineage>
</organism>
<feature type="region of interest" description="Disordered" evidence="1">
    <location>
        <begin position="1"/>
        <end position="78"/>
    </location>
</feature>
<accession>A0A448X138</accession>
<feature type="compositionally biased region" description="Low complexity" evidence="1">
    <location>
        <begin position="20"/>
        <end position="34"/>
    </location>
</feature>
<gene>
    <name evidence="2" type="ORF">PXEA_LOCUS18738</name>
</gene>
<feature type="compositionally biased region" description="Polar residues" evidence="1">
    <location>
        <begin position="46"/>
        <end position="72"/>
    </location>
</feature>
<protein>
    <submittedName>
        <fullName evidence="2">Uncharacterized protein</fullName>
    </submittedName>
</protein>
<evidence type="ECO:0000313" key="3">
    <source>
        <dbReference type="Proteomes" id="UP000784294"/>
    </source>
</evidence>